<keyword evidence="3" id="KW-1185">Reference proteome</keyword>
<evidence type="ECO:0000313" key="2">
    <source>
        <dbReference type="EMBL" id="KAF4627100.1"/>
    </source>
</evidence>
<protein>
    <submittedName>
        <fullName evidence="2">Uncharacterized protein</fullName>
    </submittedName>
</protein>
<organism evidence="2 3">
    <name type="scientific">Cudoniella acicularis</name>
    <dbReference type="NCBI Taxonomy" id="354080"/>
    <lineage>
        <taxon>Eukaryota</taxon>
        <taxon>Fungi</taxon>
        <taxon>Dikarya</taxon>
        <taxon>Ascomycota</taxon>
        <taxon>Pezizomycotina</taxon>
        <taxon>Leotiomycetes</taxon>
        <taxon>Helotiales</taxon>
        <taxon>Tricladiaceae</taxon>
        <taxon>Cudoniella</taxon>
    </lineage>
</organism>
<dbReference type="EMBL" id="JAAMPI010001027">
    <property type="protein sequence ID" value="KAF4627100.1"/>
    <property type="molecule type" value="Genomic_DNA"/>
</dbReference>
<dbReference type="AlphaFoldDB" id="A0A8H4RDX0"/>
<sequence>MGFPNLAYAAEEGENELSNAVIWTEVILFLFFAYGNNIVRLFAAPPDSSIVTWIEKSLRRMLGLEPRPSAASLSHNESSQPFRSCGWISPKALVAENILVYLHGLFLVANCVDDIRQRIRHYPSLHAKKSNDESEEPDASKRMTMAPDSSEAEENHL</sequence>
<proteinExistence type="predicted"/>
<name>A0A8H4RDX0_9HELO</name>
<evidence type="ECO:0000313" key="3">
    <source>
        <dbReference type="Proteomes" id="UP000566819"/>
    </source>
</evidence>
<feature type="region of interest" description="Disordered" evidence="1">
    <location>
        <begin position="126"/>
        <end position="157"/>
    </location>
</feature>
<comment type="caution">
    <text evidence="2">The sequence shown here is derived from an EMBL/GenBank/DDBJ whole genome shotgun (WGS) entry which is preliminary data.</text>
</comment>
<gene>
    <name evidence="2" type="ORF">G7Y89_g11055</name>
</gene>
<dbReference type="Proteomes" id="UP000566819">
    <property type="component" value="Unassembled WGS sequence"/>
</dbReference>
<accession>A0A8H4RDX0</accession>
<evidence type="ECO:0000256" key="1">
    <source>
        <dbReference type="SAM" id="MobiDB-lite"/>
    </source>
</evidence>
<reference evidence="2 3" key="1">
    <citation type="submission" date="2020-03" db="EMBL/GenBank/DDBJ databases">
        <title>Draft Genome Sequence of Cudoniella acicularis.</title>
        <authorList>
            <person name="Buettner E."/>
            <person name="Kellner H."/>
        </authorList>
    </citation>
    <scope>NUCLEOTIDE SEQUENCE [LARGE SCALE GENOMIC DNA]</scope>
    <source>
        <strain evidence="2 3">DSM 108380</strain>
    </source>
</reference>